<dbReference type="EMBL" id="PTRA01000001">
    <property type="protein sequence ID" value="PQA60200.1"/>
    <property type="molecule type" value="Genomic_DNA"/>
</dbReference>
<comment type="caution">
    <text evidence="1">The sequence shown here is derived from an EMBL/GenBank/DDBJ whole genome shotgun (WGS) entry which is preliminary data.</text>
</comment>
<name>A0A2S7IRI8_9BACT</name>
<organism evidence="1 2">
    <name type="scientific">Siphonobacter curvatus</name>
    <dbReference type="NCBI Taxonomy" id="2094562"/>
    <lineage>
        <taxon>Bacteria</taxon>
        <taxon>Pseudomonadati</taxon>
        <taxon>Bacteroidota</taxon>
        <taxon>Cytophagia</taxon>
        <taxon>Cytophagales</taxon>
        <taxon>Cytophagaceae</taxon>
        <taxon>Siphonobacter</taxon>
    </lineage>
</organism>
<protein>
    <submittedName>
        <fullName evidence="1">Uncharacterized protein</fullName>
    </submittedName>
</protein>
<accession>A0A2S7IRI8</accession>
<evidence type="ECO:0000313" key="2">
    <source>
        <dbReference type="Proteomes" id="UP000239590"/>
    </source>
</evidence>
<dbReference type="Proteomes" id="UP000239590">
    <property type="component" value="Unassembled WGS sequence"/>
</dbReference>
<gene>
    <name evidence="1" type="ORF">C5O19_11440</name>
</gene>
<keyword evidence="2" id="KW-1185">Reference proteome</keyword>
<reference evidence="2" key="1">
    <citation type="submission" date="2018-02" db="EMBL/GenBank/DDBJ databases">
        <title>Genome sequencing of Solimonas sp. HR-BB.</title>
        <authorList>
            <person name="Lee Y."/>
            <person name="Jeon C.O."/>
        </authorList>
    </citation>
    <scope>NUCLEOTIDE SEQUENCE [LARGE SCALE GENOMIC DNA]</scope>
    <source>
        <strain evidence="2">HR-U</strain>
    </source>
</reference>
<evidence type="ECO:0000313" key="1">
    <source>
        <dbReference type="EMBL" id="PQA60200.1"/>
    </source>
</evidence>
<proteinExistence type="predicted"/>
<dbReference type="AlphaFoldDB" id="A0A2S7IRI8"/>
<sequence>MTQLELTITDRAIIVSLLPQRGGKIKMLVAKSIMDLIEFSLSEIQQFEMKDSGDGLITWNPAKSQAFQFDFYQDQIDLIKECLADADKREAITREMLPLITKLETVKN</sequence>